<protein>
    <submittedName>
        <fullName evidence="2">RH58911p</fullName>
    </submittedName>
</protein>
<evidence type="ECO:0000313" key="2">
    <source>
        <dbReference type="EMBL" id="AAN71611.1"/>
    </source>
</evidence>
<dbReference type="EMBL" id="BT001850">
    <property type="protein sequence ID" value="AAN71611.1"/>
    <property type="molecule type" value="mRNA"/>
</dbReference>
<organism evidence="2">
    <name type="scientific">Drosophila melanogaster</name>
    <name type="common">Fruit fly</name>
    <dbReference type="NCBI Taxonomy" id="7227"/>
    <lineage>
        <taxon>Eukaryota</taxon>
        <taxon>Metazoa</taxon>
        <taxon>Ecdysozoa</taxon>
        <taxon>Arthropoda</taxon>
        <taxon>Hexapoda</taxon>
        <taxon>Insecta</taxon>
        <taxon>Pterygota</taxon>
        <taxon>Neoptera</taxon>
        <taxon>Endopterygota</taxon>
        <taxon>Diptera</taxon>
        <taxon>Brachycera</taxon>
        <taxon>Muscomorpha</taxon>
        <taxon>Ephydroidea</taxon>
        <taxon>Drosophilidae</taxon>
        <taxon>Drosophila</taxon>
        <taxon>Sophophora</taxon>
    </lineage>
</organism>
<evidence type="ECO:0000313" key="3">
    <source>
        <dbReference type="FlyBase" id="FBgn0040736"/>
    </source>
</evidence>
<proteinExistence type="evidence at transcript level"/>
<dbReference type="AlphaFoldDB" id="Q8IGC3"/>
<dbReference type="FlyBase" id="FBgn0040736">
    <property type="gene designation" value="BomS3"/>
</dbReference>
<feature type="compositionally biased region" description="Basic and acidic residues" evidence="1">
    <location>
        <begin position="11"/>
        <end position="21"/>
    </location>
</feature>
<feature type="compositionally biased region" description="Polar residues" evidence="1">
    <location>
        <begin position="1"/>
        <end position="10"/>
    </location>
</feature>
<name>Q8IGC3_DROME</name>
<feature type="non-terminal residue" evidence="2">
    <location>
        <position position="1"/>
    </location>
</feature>
<sequence length="88" mass="10226">DQLSTANTRESSSEFNHKNQQHEIPITRLRFGSAGSGQRHSPESWQCHHQWRLPRLQCEGLRAAENEGCQLKFTQPHIFLSRKCNRNS</sequence>
<feature type="region of interest" description="Disordered" evidence="1">
    <location>
        <begin position="1"/>
        <end position="25"/>
    </location>
</feature>
<gene>
    <name evidence="3" type="primary">BomS3</name>
    <name evidence="3" type="synonym">Bom3</name>
    <name evidence="3" type="synonym">IM3</name>
    <name evidence="3" type="ORF">CG16844</name>
</gene>
<evidence type="ECO:0000256" key="1">
    <source>
        <dbReference type="SAM" id="MobiDB-lite"/>
    </source>
</evidence>
<accession>Q8IGC3</accession>
<reference evidence="2" key="1">
    <citation type="submission" date="2002-11" db="EMBL/GenBank/DDBJ databases">
        <authorList>
            <person name="Stapleton M."/>
            <person name="Brokstein P."/>
            <person name="Hong L."/>
            <person name="Agbayani A."/>
            <person name="Carlson J."/>
            <person name="Champe M."/>
            <person name="Chavez C."/>
            <person name="Dorsett V."/>
            <person name="Dresnek D."/>
            <person name="Farfan D."/>
            <person name="Frise E."/>
            <person name="George R."/>
            <person name="Gonzalez M."/>
            <person name="Guarin H."/>
            <person name="Kronmiller B."/>
            <person name="Li P."/>
            <person name="Liao G."/>
            <person name="Miranda A."/>
            <person name="Mungall C.J."/>
            <person name="Nunoo J."/>
            <person name="Pacleb J."/>
            <person name="Paragas V."/>
            <person name="Park S."/>
            <person name="Patel S."/>
            <person name="Phouanenavong S."/>
            <person name="Wan K."/>
            <person name="Yu C."/>
            <person name="Lewis S.E."/>
            <person name="Rubin G.M."/>
            <person name="Celniker S."/>
        </authorList>
    </citation>
    <scope>NUCLEOTIDE SEQUENCE</scope>
    <source>
        <strain evidence="2">Berkeley</strain>
    </source>
</reference>
<dbReference type="AGR" id="FB:FBgn0040736"/>